<evidence type="ECO:0000256" key="1">
    <source>
        <dbReference type="ARBA" id="ARBA00009437"/>
    </source>
</evidence>
<evidence type="ECO:0000256" key="3">
    <source>
        <dbReference type="ARBA" id="ARBA00023125"/>
    </source>
</evidence>
<keyword evidence="4" id="KW-0804">Transcription</keyword>
<evidence type="ECO:0000313" key="7">
    <source>
        <dbReference type="Proteomes" id="UP000286680"/>
    </source>
</evidence>
<evidence type="ECO:0000259" key="5">
    <source>
        <dbReference type="PROSITE" id="PS50931"/>
    </source>
</evidence>
<dbReference type="PRINTS" id="PR00039">
    <property type="entry name" value="HTHLYSR"/>
</dbReference>
<dbReference type="InterPro" id="IPR000847">
    <property type="entry name" value="LysR_HTH_N"/>
</dbReference>
<dbReference type="InterPro" id="IPR005119">
    <property type="entry name" value="LysR_subst-bd"/>
</dbReference>
<dbReference type="Proteomes" id="UP000286680">
    <property type="component" value="Unassembled WGS sequence"/>
</dbReference>
<dbReference type="SUPFAM" id="SSF46785">
    <property type="entry name" value="Winged helix' DNA-binding domain"/>
    <property type="match status" value="1"/>
</dbReference>
<dbReference type="PANTHER" id="PTHR30126:SF98">
    <property type="entry name" value="HTH-TYPE TRANSCRIPTIONAL ACTIVATOR BAUR"/>
    <property type="match status" value="1"/>
</dbReference>
<proteinExistence type="inferred from homology"/>
<comment type="similarity">
    <text evidence="1">Belongs to the LysR transcriptional regulatory family.</text>
</comment>
<gene>
    <name evidence="6" type="ORF">CWE23_03445</name>
</gene>
<dbReference type="CDD" id="cd05466">
    <property type="entry name" value="PBP2_LTTR_substrate"/>
    <property type="match status" value="1"/>
</dbReference>
<keyword evidence="3" id="KW-0238">DNA-binding</keyword>
<evidence type="ECO:0000256" key="2">
    <source>
        <dbReference type="ARBA" id="ARBA00023015"/>
    </source>
</evidence>
<dbReference type="Gene3D" id="1.10.10.10">
    <property type="entry name" value="Winged helix-like DNA-binding domain superfamily/Winged helix DNA-binding domain"/>
    <property type="match status" value="1"/>
</dbReference>
<keyword evidence="2" id="KW-0805">Transcription regulation</keyword>
<feature type="domain" description="HTH lysR-type" evidence="5">
    <location>
        <begin position="1"/>
        <end position="58"/>
    </location>
</feature>
<evidence type="ECO:0000313" key="6">
    <source>
        <dbReference type="EMBL" id="RUO45089.1"/>
    </source>
</evidence>
<dbReference type="GO" id="GO:0003700">
    <property type="term" value="F:DNA-binding transcription factor activity"/>
    <property type="evidence" value="ECO:0007669"/>
    <property type="project" value="InterPro"/>
</dbReference>
<name>A0AA94EHE0_9GAMM</name>
<dbReference type="PANTHER" id="PTHR30126">
    <property type="entry name" value="HTH-TYPE TRANSCRIPTIONAL REGULATOR"/>
    <property type="match status" value="1"/>
</dbReference>
<organism evidence="6 7">
    <name type="scientific">Idiomarina aquatica</name>
    <dbReference type="NCBI Taxonomy" id="1327752"/>
    <lineage>
        <taxon>Bacteria</taxon>
        <taxon>Pseudomonadati</taxon>
        <taxon>Pseudomonadota</taxon>
        <taxon>Gammaproteobacteria</taxon>
        <taxon>Alteromonadales</taxon>
        <taxon>Idiomarinaceae</taxon>
        <taxon>Idiomarina</taxon>
    </lineage>
</organism>
<keyword evidence="7" id="KW-1185">Reference proteome</keyword>
<dbReference type="Pfam" id="PF00126">
    <property type="entry name" value="HTH_1"/>
    <property type="match status" value="1"/>
</dbReference>
<dbReference type="EMBL" id="PIPS01000001">
    <property type="protein sequence ID" value="RUO45089.1"/>
    <property type="molecule type" value="Genomic_DNA"/>
</dbReference>
<reference evidence="7" key="1">
    <citation type="journal article" date="2018" name="Front. Microbiol.">
        <title>Genome-Based Analysis Reveals the Taxonomy and Diversity of the Family Idiomarinaceae.</title>
        <authorList>
            <person name="Liu Y."/>
            <person name="Lai Q."/>
            <person name="Shao Z."/>
        </authorList>
    </citation>
    <scope>NUCLEOTIDE SEQUENCE [LARGE SCALE GENOMIC DNA]</scope>
    <source>
        <strain evidence="7">SN-14</strain>
    </source>
</reference>
<comment type="caution">
    <text evidence="6">The sequence shown here is derived from an EMBL/GenBank/DDBJ whole genome shotgun (WGS) entry which is preliminary data.</text>
</comment>
<dbReference type="InterPro" id="IPR036390">
    <property type="entry name" value="WH_DNA-bd_sf"/>
</dbReference>
<dbReference type="AlphaFoldDB" id="A0AA94EHE0"/>
<protein>
    <submittedName>
        <fullName evidence="6">LysR family transcriptional regulator</fullName>
    </submittedName>
</protein>
<dbReference type="SUPFAM" id="SSF53850">
    <property type="entry name" value="Periplasmic binding protein-like II"/>
    <property type="match status" value="1"/>
</dbReference>
<dbReference type="PROSITE" id="PS50931">
    <property type="entry name" value="HTH_LYSR"/>
    <property type="match status" value="1"/>
</dbReference>
<evidence type="ECO:0000256" key="4">
    <source>
        <dbReference type="ARBA" id="ARBA00023163"/>
    </source>
</evidence>
<sequence>MNYKHLYYFWHVAASGHLTQTAQKLHVSQSALSSQIKQLEDWFGMALFERRGRQLVLTQAGHIAKQHADRIFAEGESLVKQLKEGASDQPAIIRIGHASTMSRNFVEAFINDLVSQKEVHYRLHSMTPDQLFNELANHQIDIALANTNVRGSDKQLWQSRLLARQPVSLIGPPGRAITELNSPALVKQHWVLPPENLSLRLAFDMLSAEYNWQPIVLAEADDMAMLRLLTRDTGALAVIPDVVVRDELNSGQLSRYLQLPNVYEQFYAITLKRPFQHPMVVQLLQQFSL</sequence>
<dbReference type="FunFam" id="1.10.10.10:FF:000001">
    <property type="entry name" value="LysR family transcriptional regulator"/>
    <property type="match status" value="1"/>
</dbReference>
<accession>A0AA94EHE0</accession>
<dbReference type="GO" id="GO:0000976">
    <property type="term" value="F:transcription cis-regulatory region binding"/>
    <property type="evidence" value="ECO:0007669"/>
    <property type="project" value="TreeGrafter"/>
</dbReference>
<dbReference type="RefSeq" id="WP_105305811.1">
    <property type="nucleotide sequence ID" value="NZ_PIPS01000001.1"/>
</dbReference>
<dbReference type="InterPro" id="IPR036388">
    <property type="entry name" value="WH-like_DNA-bd_sf"/>
</dbReference>
<dbReference type="Gene3D" id="3.40.190.290">
    <property type="match status" value="1"/>
</dbReference>
<dbReference type="Pfam" id="PF03466">
    <property type="entry name" value="LysR_substrate"/>
    <property type="match status" value="1"/>
</dbReference>